<comment type="caution">
    <text evidence="1">The sequence shown here is derived from an EMBL/GenBank/DDBJ whole genome shotgun (WGS) entry which is preliminary data.</text>
</comment>
<evidence type="ECO:0000313" key="1">
    <source>
        <dbReference type="EMBL" id="MDM5147785.1"/>
    </source>
</evidence>
<organism evidence="1 2">
    <name type="scientific">Candidatus Doriopsillibacter californiensis</name>
    <dbReference type="NCBI Taxonomy" id="2970740"/>
    <lineage>
        <taxon>Bacteria</taxon>
        <taxon>Pseudomonadati</taxon>
        <taxon>Pseudomonadota</taxon>
        <taxon>Gammaproteobacteria</taxon>
        <taxon>Candidatus Tethybacterales</taxon>
        <taxon>Candidatus Persebacteraceae</taxon>
        <taxon>Candidatus Doriopsillibacter</taxon>
    </lineage>
</organism>
<accession>A0ABT7QM58</accession>
<protein>
    <submittedName>
        <fullName evidence="1">Uncharacterized protein</fullName>
    </submittedName>
</protein>
<dbReference type="EMBL" id="JANQAO010000003">
    <property type="protein sequence ID" value="MDM5147785.1"/>
    <property type="molecule type" value="Genomic_DNA"/>
</dbReference>
<proteinExistence type="predicted"/>
<reference evidence="1" key="2">
    <citation type="journal article" date="2023" name="Microbiome">
        <title>Synthase-selected sorting approach identifies a beta-lactone synthase in a nudibranch symbiotic bacterium.</title>
        <authorList>
            <person name="Dzunkova M."/>
            <person name="La Clair J.J."/>
            <person name="Tyml T."/>
            <person name="Doud D."/>
            <person name="Schulz F."/>
            <person name="Piquer-Esteban S."/>
            <person name="Porcel Sanchis D."/>
            <person name="Osborn A."/>
            <person name="Robinson D."/>
            <person name="Louie K.B."/>
            <person name="Bowen B.P."/>
            <person name="Bowers R.M."/>
            <person name="Lee J."/>
            <person name="Arnau V."/>
            <person name="Diaz-Villanueva W."/>
            <person name="Stepanauskas R."/>
            <person name="Gosliner T."/>
            <person name="Date S.V."/>
            <person name="Northen T.R."/>
            <person name="Cheng J.F."/>
            <person name="Burkart M.D."/>
            <person name="Woyke T."/>
        </authorList>
    </citation>
    <scope>NUCLEOTIDE SEQUENCE</scope>
    <source>
        <strain evidence="1">Df01</strain>
    </source>
</reference>
<sequence>MGDVLVIGKNSADGGDDLLYSQNEDKNRNWRVDSANDNVIPRLNRFLCSSAQVATDARPQK</sequence>
<dbReference type="Proteomes" id="UP001168167">
    <property type="component" value="Unassembled WGS sequence"/>
</dbReference>
<name>A0ABT7QM58_9GAMM</name>
<evidence type="ECO:0000313" key="2">
    <source>
        <dbReference type="Proteomes" id="UP001168167"/>
    </source>
</evidence>
<reference evidence="1" key="1">
    <citation type="submission" date="2022-08" db="EMBL/GenBank/DDBJ databases">
        <authorList>
            <person name="Dzunkova M."/>
            <person name="La Clair J."/>
            <person name="Tyml T."/>
            <person name="Doud D."/>
            <person name="Schulz F."/>
            <person name="Piquer S."/>
            <person name="Porcel Sanchis D."/>
            <person name="Osborn A."/>
            <person name="Robinson D."/>
            <person name="Louie K.B."/>
            <person name="Bowen B.P."/>
            <person name="Bowers R."/>
            <person name="Lee J."/>
            <person name="Arnau Llombart V."/>
            <person name="Diaz Villanueva W."/>
            <person name="Gosliner T."/>
            <person name="Northen T."/>
            <person name="Cheng J.-F."/>
            <person name="Burkart M.D."/>
            <person name="Woyke T."/>
        </authorList>
    </citation>
    <scope>NUCLEOTIDE SEQUENCE</scope>
    <source>
        <strain evidence="1">Df01</strain>
    </source>
</reference>
<keyword evidence="2" id="KW-1185">Reference proteome</keyword>
<gene>
    <name evidence="1" type="ORF">NQX30_05315</name>
</gene>